<dbReference type="Proteomes" id="UP001162992">
    <property type="component" value="Chromosome 14"/>
</dbReference>
<name>A0ACC2BPB2_DIPCM</name>
<keyword evidence="2" id="KW-1185">Reference proteome</keyword>
<protein>
    <submittedName>
        <fullName evidence="1">Uncharacterized protein</fullName>
    </submittedName>
</protein>
<evidence type="ECO:0000313" key="2">
    <source>
        <dbReference type="Proteomes" id="UP001162992"/>
    </source>
</evidence>
<accession>A0ACC2BPB2</accession>
<sequence length="1222" mass="132786">MGLFQTSNRRSELAVGGNTRDAFRNDRVLSSVRGVGVKSLRLKKSQSSPSNRLVEVASSNLLPNYGPQVIEMPLEPRAEAGEVFGNYGNGHEFAAKKGALSPASSHCEVDNKGCADSGCFQHEINSCRADGQTLREQGSKRAVYAMDEKQAFHSRSGSETSLFSTVECSSFSSRSETGSLTRVEPLIVGVLSCQHSAMSRLSSYLPGAPLRISLSKLNPQIDALQGSSIINHDAAEKDYLEFKILGGSLVESESGHRDVIPQNSVKSCSSYVLEMECGVTEFQRKISSEIPHDPITGCLKADTLDSPLLIPSSIVDDSVCCLRSDASSADRFTGSFKLSPEEAKNVRFDTFDFGGFKFSQPLASLKTDVPCKTLSSPNCQISEMDEHRLCHSSTGFTYQIRRECTTALESCPFEKKGDYSATLLADKMDSDFHTAFQSSAALEVDSCRCASTSLYSYAVPCSHMQKIRSHEKLLSGKISPNVEPVETQSGKFSQEHSNPSPIVRNVAAPESLLSSMGPIVKDSSETSVCDFSLDSSSPHSTLTYLAKDIAPSLVASGIRRKASLPESRNNQRSLSQCLMSPRMPNCNVPQKLSISDTVKGNANADSDDNIPAFKSNRCIPTPKIAMGSGKPRLATSKRNHLSRRFVMTECASDSSTVVQGHLHCVIRDGAPSYTLFLDGLDEVLMAETLRIESIEQDLIYVFYSCKEKRRGAGGWKNWRKKERSATKFLGSMMLTSKVSSEKEPPNTGKSDYVTLEFVFLGNDEKESFSSFSTSSPRESVSSQGSMLSQLPQSISPSPSSFTPRSENFDLLSPPPTLLGLPSPRLYDSPFSSHYISLSTVARKLVSPPATLRSSKLEGSPKSRSSLCSPISGKGEEVWKLTEGMCNDPLATQNTGMGCPNRSHLEGVAVVIRMPLKTNVSTSLGDNLSLGHRWGWQGRYSKKNAMLNNGPNECCSTNFGKAKENIPSQFQTLDEAYKTENHIEGWDSDCKLKSNGGKESLTVDSLGFTSETRENIGLGLGTHDSAAQGASQVIVTVILPNGNHGRPLNGMTGPQPLIDRWRSGGICDCGSWDLGCGLTILDSELQGDLSTDESFQAEDTLAAETKLRSKTLKMFIQAKKQEGAIMSLMPLQNGHFTLNFRSPLSALQAFATSIAVLCSMGPVIPISKQETVKVSSKPPRIPLQPLTTSVLPTSQEHEASAPWRRFYGEYSNPDPPLSPIERL</sequence>
<proteinExistence type="predicted"/>
<gene>
    <name evidence="1" type="ORF">O6H91_14G051900</name>
</gene>
<reference evidence="2" key="1">
    <citation type="journal article" date="2024" name="Proc. Natl. Acad. Sci. U.S.A.">
        <title>Extraordinary preservation of gene collinearity over three hundred million years revealed in homosporous lycophytes.</title>
        <authorList>
            <person name="Li C."/>
            <person name="Wickell D."/>
            <person name="Kuo L.Y."/>
            <person name="Chen X."/>
            <person name="Nie B."/>
            <person name="Liao X."/>
            <person name="Peng D."/>
            <person name="Ji J."/>
            <person name="Jenkins J."/>
            <person name="Williams M."/>
            <person name="Shu S."/>
            <person name="Plott C."/>
            <person name="Barry K."/>
            <person name="Rajasekar S."/>
            <person name="Grimwood J."/>
            <person name="Han X."/>
            <person name="Sun S."/>
            <person name="Hou Z."/>
            <person name="He W."/>
            <person name="Dai G."/>
            <person name="Sun C."/>
            <person name="Schmutz J."/>
            <person name="Leebens-Mack J.H."/>
            <person name="Li F.W."/>
            <person name="Wang L."/>
        </authorList>
    </citation>
    <scope>NUCLEOTIDE SEQUENCE [LARGE SCALE GENOMIC DNA]</scope>
    <source>
        <strain evidence="2">cv. PW_Plant_1</strain>
    </source>
</reference>
<organism evidence="1 2">
    <name type="scientific">Diphasiastrum complanatum</name>
    <name type="common">Issler's clubmoss</name>
    <name type="synonym">Lycopodium complanatum</name>
    <dbReference type="NCBI Taxonomy" id="34168"/>
    <lineage>
        <taxon>Eukaryota</taxon>
        <taxon>Viridiplantae</taxon>
        <taxon>Streptophyta</taxon>
        <taxon>Embryophyta</taxon>
        <taxon>Tracheophyta</taxon>
        <taxon>Lycopodiopsida</taxon>
        <taxon>Lycopodiales</taxon>
        <taxon>Lycopodiaceae</taxon>
        <taxon>Lycopodioideae</taxon>
        <taxon>Diphasiastrum</taxon>
    </lineage>
</organism>
<dbReference type="EMBL" id="CM055105">
    <property type="protein sequence ID" value="KAJ7531633.1"/>
    <property type="molecule type" value="Genomic_DNA"/>
</dbReference>
<comment type="caution">
    <text evidence="1">The sequence shown here is derived from an EMBL/GenBank/DDBJ whole genome shotgun (WGS) entry which is preliminary data.</text>
</comment>
<evidence type="ECO:0000313" key="1">
    <source>
        <dbReference type="EMBL" id="KAJ7531633.1"/>
    </source>
</evidence>